<dbReference type="AlphaFoldDB" id="A0A6C0LNY6"/>
<accession>A0A6C0LNY6</accession>
<organism evidence="1">
    <name type="scientific">viral metagenome</name>
    <dbReference type="NCBI Taxonomy" id="1070528"/>
    <lineage>
        <taxon>unclassified sequences</taxon>
        <taxon>metagenomes</taxon>
        <taxon>organismal metagenomes</taxon>
    </lineage>
</organism>
<evidence type="ECO:0008006" key="2">
    <source>
        <dbReference type="Google" id="ProtNLM"/>
    </source>
</evidence>
<evidence type="ECO:0000313" key="1">
    <source>
        <dbReference type="EMBL" id="QHU31451.1"/>
    </source>
</evidence>
<name>A0A6C0LNY6_9ZZZZ</name>
<sequence length="396" mass="45799">MIDKKGCDKEDPSYKSCMRVFSKDVAPNPSAVVAPRKHTMANRIKQYYYLGDKLSLLREDDCLEKTKNADGTTGYTIHNIITLRKRIGSKSRYGQIYLTSIPSLTKVYPIATKVMPDNMNNRYEINIMLMITTDILLKNLSRHFLMIYGGCVCSKQIAKKLKLISINELADGDIKMLINIPEDVGNTELMFNLFIQTFISIATFHNLVGYVHRDTHYGNFLYQTNSEKGYYHYVFQGTSYYLKACKYNIIIYDYGFARRIETYDRNRDSTYAIDSSTQDIGNSDISKCKIAIYRDYAKIINAFIKRGSKSKGWNKLPELDKNLSDKMQLFKNLLQVNIEYELDYERKNCASFASSMFSYILENMFLKYAPKGMFITTRPANVINEIPFQIDKSVPF</sequence>
<dbReference type="SUPFAM" id="SSF56112">
    <property type="entry name" value="Protein kinase-like (PK-like)"/>
    <property type="match status" value="1"/>
</dbReference>
<protein>
    <recommendedName>
        <fullName evidence="2">Protein kinase domain-containing protein</fullName>
    </recommendedName>
</protein>
<dbReference type="EMBL" id="MN740527">
    <property type="protein sequence ID" value="QHU31451.1"/>
    <property type="molecule type" value="Genomic_DNA"/>
</dbReference>
<dbReference type="Gene3D" id="1.10.510.10">
    <property type="entry name" value="Transferase(Phosphotransferase) domain 1"/>
    <property type="match status" value="1"/>
</dbReference>
<reference evidence="1" key="1">
    <citation type="journal article" date="2020" name="Nature">
        <title>Giant virus diversity and host interactions through global metagenomics.</title>
        <authorList>
            <person name="Schulz F."/>
            <person name="Roux S."/>
            <person name="Paez-Espino D."/>
            <person name="Jungbluth S."/>
            <person name="Walsh D.A."/>
            <person name="Denef V.J."/>
            <person name="McMahon K.D."/>
            <person name="Konstantinidis K.T."/>
            <person name="Eloe-Fadrosh E.A."/>
            <person name="Kyrpides N.C."/>
            <person name="Woyke T."/>
        </authorList>
    </citation>
    <scope>NUCLEOTIDE SEQUENCE</scope>
    <source>
        <strain evidence="1">GVMAG-M-3300027963-21</strain>
    </source>
</reference>
<dbReference type="InterPro" id="IPR011009">
    <property type="entry name" value="Kinase-like_dom_sf"/>
</dbReference>
<proteinExistence type="predicted"/>